<accession>A0RVX3</accession>
<dbReference type="AlphaFoldDB" id="A0RVX3"/>
<evidence type="ECO:0000256" key="1">
    <source>
        <dbReference type="SAM" id="MobiDB-lite"/>
    </source>
</evidence>
<dbReference type="HOGENOM" id="CLU_1536589_0_0_2"/>
<keyword evidence="3" id="KW-1185">Reference proteome</keyword>
<dbReference type="KEGG" id="csy:CENSYa_0857"/>
<gene>
    <name evidence="2" type="ordered locus">CENSYa_0857</name>
</gene>
<organism evidence="2 3">
    <name type="scientific">Cenarchaeum symbiosum (strain A)</name>
    <dbReference type="NCBI Taxonomy" id="414004"/>
    <lineage>
        <taxon>Archaea</taxon>
        <taxon>Nitrososphaerota</taxon>
        <taxon>Candidatus Cenarchaeales</taxon>
        <taxon>Candidatus Cenarchaeaceae</taxon>
        <taxon>Candidatus Cenarchaeum</taxon>
    </lineage>
</organism>
<name>A0RVX3_CENSY</name>
<evidence type="ECO:0000313" key="2">
    <source>
        <dbReference type="EMBL" id="ABK77490.1"/>
    </source>
</evidence>
<feature type="region of interest" description="Disordered" evidence="1">
    <location>
        <begin position="53"/>
        <end position="128"/>
    </location>
</feature>
<dbReference type="STRING" id="414004.CENSYa_0857"/>
<sequence>MKHDVSRCVLYVMHETPHCGIFVRIYPAGRTDLPKLGENLQVCKIQCTLEGAERPAKRPVSHHPHAAGRPVRQPMPVESTQIPKAGGTPLPQIIQGPGRHDIRRPCPRGRQDEPGIYPPRMAGTSAPQIAPCKGRNLPIRICSGNRPQPRWNGARHSEQAHIWARRPGGSAPRF</sequence>
<proteinExistence type="predicted"/>
<dbReference type="Proteomes" id="UP000000758">
    <property type="component" value="Chromosome"/>
</dbReference>
<protein>
    <submittedName>
        <fullName evidence="2">Uncharacterized protein</fullName>
    </submittedName>
</protein>
<feature type="compositionally biased region" description="Basic residues" evidence="1">
    <location>
        <begin position="57"/>
        <end position="66"/>
    </location>
</feature>
<evidence type="ECO:0000313" key="3">
    <source>
        <dbReference type="Proteomes" id="UP000000758"/>
    </source>
</evidence>
<reference evidence="2 3" key="1">
    <citation type="journal article" date="2006" name="Proc. Natl. Acad. Sci. U.S.A.">
        <title>Genomic analysis of the uncultivated marine crenarchaeote Cenarchaeum symbiosum.</title>
        <authorList>
            <person name="Hallam S.J."/>
            <person name="Konstantinidis K.T."/>
            <person name="Putnam N."/>
            <person name="Schleper C."/>
            <person name="Watanabe Y."/>
            <person name="Sugahara J."/>
            <person name="Preston C."/>
            <person name="de la Torre J."/>
            <person name="Richardson P.M."/>
            <person name="DeLong E.F."/>
        </authorList>
    </citation>
    <scope>NUCLEOTIDE SEQUENCE [LARGE SCALE GENOMIC DNA]</scope>
    <source>
        <strain evidence="3">A</strain>
    </source>
</reference>
<dbReference type="EnsemblBacteria" id="ABK77490">
    <property type="protein sequence ID" value="ABK77490"/>
    <property type="gene ID" value="CENSYa_0857"/>
</dbReference>
<feature type="compositionally biased region" description="Basic and acidic residues" evidence="1">
    <location>
        <begin position="98"/>
        <end position="113"/>
    </location>
</feature>
<dbReference type="EMBL" id="DP000238">
    <property type="protein sequence ID" value="ABK77490.1"/>
    <property type="molecule type" value="Genomic_DNA"/>
</dbReference>